<proteinExistence type="inferred from homology"/>
<evidence type="ECO:0000256" key="5">
    <source>
        <dbReference type="ARBA" id="ARBA00022989"/>
    </source>
</evidence>
<feature type="transmembrane region" description="Helical" evidence="7">
    <location>
        <begin position="136"/>
        <end position="155"/>
    </location>
</feature>
<dbReference type="eggNOG" id="COG3090">
    <property type="taxonomic scope" value="Bacteria"/>
</dbReference>
<keyword evidence="3" id="KW-1003">Cell membrane</keyword>
<feature type="domain" description="Tripartite ATP-independent periplasmic transporters DctQ component" evidence="8">
    <location>
        <begin position="33"/>
        <end position="161"/>
    </location>
</feature>
<organism evidence="9 10">
    <name type="scientific">Pelagibacterium halotolerans (strain DSM 22347 / JCM 15775 / CGMCC 1.7692 / B2)</name>
    <dbReference type="NCBI Taxonomy" id="1082931"/>
    <lineage>
        <taxon>Bacteria</taxon>
        <taxon>Pseudomonadati</taxon>
        <taxon>Pseudomonadota</taxon>
        <taxon>Alphaproteobacteria</taxon>
        <taxon>Hyphomicrobiales</taxon>
        <taxon>Devosiaceae</taxon>
        <taxon>Pelagibacterium</taxon>
    </lineage>
</organism>
<keyword evidence="2 7" id="KW-0813">Transport</keyword>
<dbReference type="InterPro" id="IPR055348">
    <property type="entry name" value="DctQ"/>
</dbReference>
<evidence type="ECO:0000313" key="10">
    <source>
        <dbReference type="Proteomes" id="UP000008850"/>
    </source>
</evidence>
<reference evidence="9 10" key="1">
    <citation type="journal article" date="2012" name="J. Bacteriol.">
        <title>Complete genome sequence of Pelagibacterium halotolerans B2T.</title>
        <authorList>
            <person name="Huo Y.Y."/>
            <person name="Cheng H."/>
            <person name="Han X.F."/>
            <person name="Jiang X.W."/>
            <person name="Sun C."/>
            <person name="Zhang X.Q."/>
            <person name="Zhu X.F."/>
            <person name="Liu Y.F."/>
            <person name="Li P.F."/>
            <person name="Ni P.X."/>
            <person name="Wu M."/>
        </authorList>
    </citation>
    <scope>NUCLEOTIDE SEQUENCE [LARGE SCALE GENOMIC DNA]</scope>
    <source>
        <strain evidence="10">DSM 22347 / JCM 15775 / CGMCC 1.7692 / B2</strain>
    </source>
</reference>
<dbReference type="EMBL" id="CP003075">
    <property type="protein sequence ID" value="AEQ51225.1"/>
    <property type="molecule type" value="Genomic_DNA"/>
</dbReference>
<evidence type="ECO:0000313" key="9">
    <source>
        <dbReference type="EMBL" id="AEQ51225.1"/>
    </source>
</evidence>
<protein>
    <recommendedName>
        <fullName evidence="7">TRAP transporter small permease protein</fullName>
    </recommendedName>
</protein>
<keyword evidence="10" id="KW-1185">Reference proteome</keyword>
<dbReference type="STRING" id="1082931.KKY_1195"/>
<comment type="subcellular location">
    <subcellularLocation>
        <location evidence="7">Cell inner membrane</location>
        <topology evidence="7">Multi-pass membrane protein</topology>
    </subcellularLocation>
    <subcellularLocation>
        <location evidence="1">Cell membrane</location>
        <topology evidence="1">Multi-pass membrane protein</topology>
    </subcellularLocation>
</comment>
<evidence type="ECO:0000259" key="8">
    <source>
        <dbReference type="Pfam" id="PF04290"/>
    </source>
</evidence>
<dbReference type="KEGG" id="phl:KKY_1195"/>
<evidence type="ECO:0000256" key="6">
    <source>
        <dbReference type="ARBA" id="ARBA00023136"/>
    </source>
</evidence>
<dbReference type="HOGENOM" id="CLU_086356_8_1_5"/>
<gene>
    <name evidence="9" type="ordered locus">KKY_1195</name>
</gene>
<keyword evidence="6 7" id="KW-0472">Membrane</keyword>
<comment type="similarity">
    <text evidence="7">Belongs to the TRAP transporter small permease family.</text>
</comment>
<name>G4R789_PELHB</name>
<accession>G4R789</accession>
<evidence type="ECO:0000256" key="2">
    <source>
        <dbReference type="ARBA" id="ARBA00022448"/>
    </source>
</evidence>
<dbReference type="Pfam" id="PF04290">
    <property type="entry name" value="DctQ"/>
    <property type="match status" value="1"/>
</dbReference>
<comment type="subunit">
    <text evidence="7">The complex comprises the extracytoplasmic solute receptor protein and the two transmembrane proteins.</text>
</comment>
<keyword evidence="5 7" id="KW-1133">Transmembrane helix</keyword>
<dbReference type="GO" id="GO:0022857">
    <property type="term" value="F:transmembrane transporter activity"/>
    <property type="evidence" value="ECO:0007669"/>
    <property type="project" value="UniProtKB-UniRule"/>
</dbReference>
<evidence type="ECO:0000256" key="3">
    <source>
        <dbReference type="ARBA" id="ARBA00022475"/>
    </source>
</evidence>
<sequence length="173" mass="18813">MTTTPIPLKIVDFIRTITKYWALLGGVFILGVVAINVYSIALIILFGRPFPGVYELVQIGAAVGMFMFLPYCQISGANVTADIFTSGMPKKAVAALSALGALLALALAVLLLWRMFFGLEDLIEYRETTTIHQIPLWYGYVPILVSLALVALAAFSNIVQARYGIIPEEIEGA</sequence>
<dbReference type="RefSeq" id="WP_014130374.1">
    <property type="nucleotide sequence ID" value="NC_016078.1"/>
</dbReference>
<keyword evidence="4 7" id="KW-0812">Transmembrane</keyword>
<dbReference type="GO" id="GO:0005886">
    <property type="term" value="C:plasma membrane"/>
    <property type="evidence" value="ECO:0007669"/>
    <property type="project" value="UniProtKB-SubCell"/>
</dbReference>
<evidence type="ECO:0000256" key="4">
    <source>
        <dbReference type="ARBA" id="ARBA00022692"/>
    </source>
</evidence>
<dbReference type="AlphaFoldDB" id="G4R789"/>
<feature type="transmembrane region" description="Helical" evidence="7">
    <location>
        <begin position="52"/>
        <end position="72"/>
    </location>
</feature>
<evidence type="ECO:0000256" key="1">
    <source>
        <dbReference type="ARBA" id="ARBA00004651"/>
    </source>
</evidence>
<feature type="transmembrane region" description="Helical" evidence="7">
    <location>
        <begin position="20"/>
        <end position="46"/>
    </location>
</feature>
<keyword evidence="7" id="KW-0997">Cell inner membrane</keyword>
<dbReference type="Proteomes" id="UP000008850">
    <property type="component" value="Chromosome"/>
</dbReference>
<evidence type="ECO:0000256" key="7">
    <source>
        <dbReference type="RuleBase" id="RU369079"/>
    </source>
</evidence>
<comment type="function">
    <text evidence="7">Part of the tripartite ATP-independent periplasmic (TRAP) transport system.</text>
</comment>
<feature type="transmembrane region" description="Helical" evidence="7">
    <location>
        <begin position="93"/>
        <end position="116"/>
    </location>
</feature>
<dbReference type="PATRIC" id="fig|1082931.4.peg.1179"/>